<dbReference type="RefSeq" id="WP_191189071.1">
    <property type="nucleotide sequence ID" value="NZ_JACWMY010000005.1"/>
</dbReference>
<evidence type="ECO:0000313" key="2">
    <source>
        <dbReference type="Proteomes" id="UP000606600"/>
    </source>
</evidence>
<comment type="caution">
    <text evidence="1">The sequence shown here is derived from an EMBL/GenBank/DDBJ whole genome shotgun (WGS) entry which is preliminary data.</text>
</comment>
<gene>
    <name evidence="1" type="ORF">IDJ77_11355</name>
</gene>
<organism evidence="1 2">
    <name type="scientific">Mucilaginibacter pankratovii</name>
    <dbReference type="NCBI Taxonomy" id="2772110"/>
    <lineage>
        <taxon>Bacteria</taxon>
        <taxon>Pseudomonadati</taxon>
        <taxon>Bacteroidota</taxon>
        <taxon>Sphingobacteriia</taxon>
        <taxon>Sphingobacteriales</taxon>
        <taxon>Sphingobacteriaceae</taxon>
        <taxon>Mucilaginibacter</taxon>
    </lineage>
</organism>
<dbReference type="EMBL" id="JACWMY010000005">
    <property type="protein sequence ID" value="MBD1364406.1"/>
    <property type="molecule type" value="Genomic_DNA"/>
</dbReference>
<keyword evidence="2" id="KW-1185">Reference proteome</keyword>
<dbReference type="Proteomes" id="UP000606600">
    <property type="component" value="Unassembled WGS sequence"/>
</dbReference>
<name>A0ABR7WQ06_9SPHI</name>
<sequence length="98" mass="11000">MKYGIDLSWNLSIEVEAENPKEALAEASKFFPNHIADFMVPDEGESISVDRCEGCGAYIIEGEEGSYDPEQGNAYCTGCTEAIKEDMEKYPEEYKDEQ</sequence>
<protein>
    <submittedName>
        <fullName evidence="1">Uncharacterized protein</fullName>
    </submittedName>
</protein>
<proteinExistence type="predicted"/>
<evidence type="ECO:0000313" key="1">
    <source>
        <dbReference type="EMBL" id="MBD1364406.1"/>
    </source>
</evidence>
<accession>A0ABR7WQ06</accession>
<reference evidence="1 2" key="1">
    <citation type="submission" date="2020-09" db="EMBL/GenBank/DDBJ databases">
        <title>Novel species of Mucilaginibacter isolated from a glacier on the Tibetan Plateau.</title>
        <authorList>
            <person name="Liu Q."/>
            <person name="Xin Y.-H."/>
        </authorList>
    </citation>
    <scope>NUCLEOTIDE SEQUENCE [LARGE SCALE GENOMIC DNA]</scope>
    <source>
        <strain evidence="1 2">ZT4R22</strain>
    </source>
</reference>